<dbReference type="Pfam" id="PF12531">
    <property type="entry name" value="DUF3731"/>
    <property type="match status" value="1"/>
</dbReference>
<dbReference type="KEGG" id="nwr:E3U44_12760"/>
<keyword evidence="1" id="KW-0547">Nucleotide-binding</keyword>
<dbReference type="Gene3D" id="3.90.640.10">
    <property type="entry name" value="Actin, Chain A, domain 4"/>
    <property type="match status" value="1"/>
</dbReference>
<evidence type="ECO:0000256" key="2">
    <source>
        <dbReference type="ARBA" id="ARBA00022840"/>
    </source>
</evidence>
<organism evidence="3 4">
    <name type="scientific">Nitrosococcus wardiae</name>
    <dbReference type="NCBI Taxonomy" id="1814290"/>
    <lineage>
        <taxon>Bacteria</taxon>
        <taxon>Pseudomonadati</taxon>
        <taxon>Pseudomonadota</taxon>
        <taxon>Gammaproteobacteria</taxon>
        <taxon>Chromatiales</taxon>
        <taxon>Chromatiaceae</taxon>
        <taxon>Nitrosococcus</taxon>
    </lineage>
</organism>
<dbReference type="GO" id="GO:0140662">
    <property type="term" value="F:ATP-dependent protein folding chaperone"/>
    <property type="evidence" value="ECO:0007669"/>
    <property type="project" value="InterPro"/>
</dbReference>
<dbReference type="InterPro" id="IPR021030">
    <property type="entry name" value="DUF3731"/>
</dbReference>
<name>A0A4P7C1F2_9GAMM</name>
<gene>
    <name evidence="3" type="ORF">E3U44_12760</name>
</gene>
<keyword evidence="2" id="KW-0067">ATP-binding</keyword>
<keyword evidence="4" id="KW-1185">Reference proteome</keyword>
<sequence length="929" mass="102859">MSHYLVGIDLGTTHTVVAYGEKNDQGQVPLIQLFEIEQLVALGEVAARPALPSVRYHPAPGELNEADIQLPWPRADVVDIPQAVVGSLAQDLGTQVPGRFVASAKSWLSHHGVDRTAPILPWGAVPEVPKISPLNASASYLAHIRAAWNWRFPKAPLEQQEVVLTVPASFDEAARALTVQAANAAGLNHIRLLEEPQAAFYDWLFRHQDELDPALQDIRLALVCDVGGGTTDLTLIRIAPDQAEPELTRVGVGDHLMLGGDNMDLGLAHVAEGRLAASGTPLGTARLSQLTQQCRVAKERLLTPQAPEAVTVTLLGAGTQLIGGARSTELTRDEVNRMVLDGFFPRVGPEERPQRVRGGIVEFGLPYVADPAITRHVAAFLAQHAQVSREALGDRAPSNETLPIPDAVLLNGGVFRSQLLAERLLEVLAQWRQAPLKVLHNENPEVAVARGAVAYGLARSGTAPRIGGGSARSYFLMLEEEKETHRGVCVLPRGTEEGREIQLKERTFSLRLGQPVRFHLVSSTADTTYQPGELAAIQIPHFTSLPPIATVIKPTSQTSVPEIPVQLATILTEVGTLEMHCVSVEKGGGRWKLEFQLRAETAEPQPTPEPLTSLHPRFGEAAQQLDRIYGSRSQAVSPKETKRLRSDLEKRLGPRDHWDTALLRELFGLLWERARRRRRSADHERVWFNLTGYCLRPGFGYPLDDWRVQQVWTLFEQGIQFVPVTQVWAEWWTLWRRIAGGLEEAAQTHIFEDIAFYLQPPGKQQGKRPAGPKKQGYDDMVRLAGSLERLSVSHKIEVGEWLLERLRKPSENPHSWWAVGRIGARVPFYGSAHNVVPKEVVAQWLQQLLEVDWKAVTPAPFAAALMARRSGDRERDLELKLRTRIIEQLIGVKAPPAWAGMVREVVELDEADERRVFGDSLPPALKLID</sequence>
<dbReference type="EMBL" id="CP038033">
    <property type="protein sequence ID" value="QBQ55284.1"/>
    <property type="molecule type" value="Genomic_DNA"/>
</dbReference>
<accession>A0A4P7C1F2</accession>
<reference evidence="3 4" key="1">
    <citation type="submission" date="2019-03" db="EMBL/GenBank/DDBJ databases">
        <title>The genome sequence of Nitrosococcus wardiae strain D1FHST reveals the archetypal metabolic capacity of ammonia-oxidizing Gammaproteobacteria.</title>
        <authorList>
            <person name="Wang L."/>
            <person name="Lim C.K."/>
            <person name="Hanson T.E."/>
            <person name="Dang H."/>
            <person name="Klotz M.G."/>
        </authorList>
    </citation>
    <scope>NUCLEOTIDE SEQUENCE [LARGE SCALE GENOMIC DNA]</scope>
    <source>
        <strain evidence="3 4">D1FHS</strain>
    </source>
</reference>
<dbReference type="RefSeq" id="WP_134358547.1">
    <property type="nucleotide sequence ID" value="NZ_CP038033.1"/>
</dbReference>
<dbReference type="InterPro" id="IPR043129">
    <property type="entry name" value="ATPase_NBD"/>
</dbReference>
<evidence type="ECO:0000313" key="4">
    <source>
        <dbReference type="Proteomes" id="UP000294325"/>
    </source>
</evidence>
<dbReference type="InterPro" id="IPR013126">
    <property type="entry name" value="Hsp_70_fam"/>
</dbReference>
<dbReference type="Proteomes" id="UP000294325">
    <property type="component" value="Chromosome"/>
</dbReference>
<proteinExistence type="predicted"/>
<protein>
    <submittedName>
        <fullName evidence="3">Molecular chaperone DnaK</fullName>
    </submittedName>
</protein>
<dbReference type="AlphaFoldDB" id="A0A4P7C1F2"/>
<dbReference type="OrthoDB" id="580874at2"/>
<dbReference type="GO" id="GO:0005524">
    <property type="term" value="F:ATP binding"/>
    <property type="evidence" value="ECO:0007669"/>
    <property type="project" value="UniProtKB-KW"/>
</dbReference>
<dbReference type="Pfam" id="PF00012">
    <property type="entry name" value="HSP70"/>
    <property type="match status" value="1"/>
</dbReference>
<dbReference type="Gene3D" id="3.30.420.40">
    <property type="match status" value="2"/>
</dbReference>
<dbReference type="PANTHER" id="PTHR19375">
    <property type="entry name" value="HEAT SHOCK PROTEIN 70KDA"/>
    <property type="match status" value="1"/>
</dbReference>
<evidence type="ECO:0000313" key="3">
    <source>
        <dbReference type="EMBL" id="QBQ55284.1"/>
    </source>
</evidence>
<dbReference type="CDD" id="cd10170">
    <property type="entry name" value="ASKHA_NBD_HSP70"/>
    <property type="match status" value="1"/>
</dbReference>
<dbReference type="PRINTS" id="PR00301">
    <property type="entry name" value="HEATSHOCK70"/>
</dbReference>
<evidence type="ECO:0000256" key="1">
    <source>
        <dbReference type="ARBA" id="ARBA00022741"/>
    </source>
</evidence>
<dbReference type="SUPFAM" id="SSF53067">
    <property type="entry name" value="Actin-like ATPase domain"/>
    <property type="match status" value="2"/>
</dbReference>